<feature type="transmembrane region" description="Helical" evidence="1">
    <location>
        <begin position="117"/>
        <end position="133"/>
    </location>
</feature>
<organism evidence="2 3">
    <name type="scientific">Nonomuraea fuscirosea</name>
    <dbReference type="NCBI Taxonomy" id="1291556"/>
    <lineage>
        <taxon>Bacteria</taxon>
        <taxon>Bacillati</taxon>
        <taxon>Actinomycetota</taxon>
        <taxon>Actinomycetes</taxon>
        <taxon>Streptosporangiales</taxon>
        <taxon>Streptosporangiaceae</taxon>
        <taxon>Nonomuraea</taxon>
    </lineage>
</organism>
<reference evidence="2 3" key="1">
    <citation type="submission" date="2018-03" db="EMBL/GenBank/DDBJ databases">
        <title>Genomic Encyclopedia of Type Strains, Phase III (KMG-III): the genomes of soil and plant-associated and newly described type strains.</title>
        <authorList>
            <person name="Whitman W."/>
        </authorList>
    </citation>
    <scope>NUCLEOTIDE SEQUENCE [LARGE SCALE GENOMIC DNA]</scope>
    <source>
        <strain evidence="2 3">CGMCC 4.7104</strain>
    </source>
</reference>
<sequence>MSTMRQRSISGILVWANIIMLALVVISVGLWRWRFNPSSESITLFLCLWITSILLLLAASGLWGALKNYAEGLNTHPEAMSRTEPPMLSRIRKYLYYPGALLNFFAIAVLVESSGGLLYSPFSSVLLSMVLAAQQLGRFRTNSILFTLFGALMVAMVLVWETMFGVSTVPPPPPGLLFFILSISFGMAAVFNHVGKPPNPRMVTSHIRPTRVEIYIDGAGIWRYTVYGKRSRLDPIIEISERDGEVTLEEAKRFVADRAKTATVAAGGSLGGVQWRDFPDGAFGYIEP</sequence>
<protein>
    <submittedName>
        <fullName evidence="2">Uncharacterized protein</fullName>
    </submittedName>
</protein>
<dbReference type="AlphaFoldDB" id="A0A2T0N8C2"/>
<keyword evidence="1" id="KW-0812">Transmembrane</keyword>
<evidence type="ECO:0000256" key="1">
    <source>
        <dbReference type="SAM" id="Phobius"/>
    </source>
</evidence>
<keyword evidence="1" id="KW-1133">Transmembrane helix</keyword>
<feature type="transmembrane region" description="Helical" evidence="1">
    <location>
        <begin position="176"/>
        <end position="195"/>
    </location>
</feature>
<accession>A0A2T0N8C2</accession>
<name>A0A2T0N8C2_9ACTN</name>
<feature type="transmembrane region" description="Helical" evidence="1">
    <location>
        <begin position="12"/>
        <end position="31"/>
    </location>
</feature>
<proteinExistence type="predicted"/>
<keyword evidence="3" id="KW-1185">Reference proteome</keyword>
<keyword evidence="1" id="KW-0472">Membrane</keyword>
<evidence type="ECO:0000313" key="3">
    <source>
        <dbReference type="Proteomes" id="UP000238312"/>
    </source>
</evidence>
<dbReference type="Proteomes" id="UP000238312">
    <property type="component" value="Unassembled WGS sequence"/>
</dbReference>
<evidence type="ECO:0000313" key="2">
    <source>
        <dbReference type="EMBL" id="PRX68671.1"/>
    </source>
</evidence>
<feature type="transmembrane region" description="Helical" evidence="1">
    <location>
        <begin position="145"/>
        <end position="164"/>
    </location>
</feature>
<dbReference type="EMBL" id="PVNG01000003">
    <property type="protein sequence ID" value="PRX68671.1"/>
    <property type="molecule type" value="Genomic_DNA"/>
</dbReference>
<feature type="transmembrane region" description="Helical" evidence="1">
    <location>
        <begin position="43"/>
        <end position="66"/>
    </location>
</feature>
<feature type="transmembrane region" description="Helical" evidence="1">
    <location>
        <begin position="94"/>
        <end position="111"/>
    </location>
</feature>
<gene>
    <name evidence="2" type="ORF">B0I32_103633</name>
</gene>
<comment type="caution">
    <text evidence="2">The sequence shown here is derived from an EMBL/GenBank/DDBJ whole genome shotgun (WGS) entry which is preliminary data.</text>
</comment>